<dbReference type="Pfam" id="PF12796">
    <property type="entry name" value="Ank_2"/>
    <property type="match status" value="1"/>
</dbReference>
<gene>
    <name evidence="6 7" type="primary">LOC106068385</name>
</gene>
<dbReference type="Gene3D" id="1.25.40.20">
    <property type="entry name" value="Ankyrin repeat-containing domain"/>
    <property type="match status" value="2"/>
</dbReference>
<dbReference type="RefSeq" id="XP_013083181.2">
    <property type="nucleotide sequence ID" value="XM_013227727.2"/>
</dbReference>
<feature type="repeat" description="ANK" evidence="3">
    <location>
        <begin position="173"/>
        <end position="205"/>
    </location>
</feature>
<dbReference type="InterPro" id="IPR036770">
    <property type="entry name" value="Ankyrin_rpt-contain_sf"/>
</dbReference>
<dbReference type="GO" id="GO:0035556">
    <property type="term" value="P:intracellular signal transduction"/>
    <property type="evidence" value="ECO:0007669"/>
    <property type="project" value="InterPro"/>
</dbReference>
<dbReference type="Pfam" id="PF07525">
    <property type="entry name" value="SOCS_box"/>
    <property type="match status" value="1"/>
</dbReference>
<evidence type="ECO:0000256" key="3">
    <source>
        <dbReference type="PROSITE-ProRule" id="PRU00023"/>
    </source>
</evidence>
<sequence length="427" mass="49251">MMCDREICKETSELPQPPPPPPLPPPIICVQEITRSVHVNEDRPAENIVISRGRTLLENSQIIFSLTQALEEDLLGKMATLIEEQGVDVNSTLSFGVCILLKAIRCRSTKIVDYLIEKGADPESSIRDLMKRPYGLEVEYSVYFKRYDQWCVDTLKKLLPMMGERLHRIVDTEGRTLLHLACYFPDLSIFEYLLDQGLDPNIKDNRGSTVLSLLISHHDTKTAYEMVQLVLSLPNIQVDIRNDSGSTPLYQSFLMNRLDFFYLLLRKGADPFMRTYSGNTLMHCPFLHSHKYLILYDLGLNVNVKTNSGLRPLQNKAELNFDFFLLILLGREVLPEEYVKMEKTFEPAIVMRIREKVERGEFHCTRLQAMCRQTIRKALFRADHTSVAENVWHLPLPKPLRLYLDVYMYGQHLLDAWSGKSKNADVK</sequence>
<dbReference type="InterPro" id="IPR036036">
    <property type="entry name" value="SOCS_box-like_dom_sf"/>
</dbReference>
<evidence type="ECO:0000313" key="5">
    <source>
        <dbReference type="Proteomes" id="UP001165740"/>
    </source>
</evidence>
<proteinExistence type="predicted"/>
<dbReference type="PROSITE" id="PS50225">
    <property type="entry name" value="SOCS"/>
    <property type="match status" value="1"/>
</dbReference>
<evidence type="ECO:0000313" key="6">
    <source>
        <dbReference type="RefSeq" id="XP_013083181.2"/>
    </source>
</evidence>
<evidence type="ECO:0000256" key="1">
    <source>
        <dbReference type="ARBA" id="ARBA00022737"/>
    </source>
</evidence>
<dbReference type="PROSITE" id="PS50297">
    <property type="entry name" value="ANK_REP_REGION"/>
    <property type="match status" value="2"/>
</dbReference>
<dbReference type="RefSeq" id="XP_013083182.2">
    <property type="nucleotide sequence ID" value="XM_013227728.2"/>
</dbReference>
<keyword evidence="2 3" id="KW-0040">ANK repeat</keyword>
<dbReference type="SMART" id="SM00248">
    <property type="entry name" value="ANK"/>
    <property type="match status" value="4"/>
</dbReference>
<dbReference type="PROSITE" id="PS50088">
    <property type="entry name" value="ANK_REPEAT"/>
    <property type="match status" value="2"/>
</dbReference>
<dbReference type="InterPro" id="IPR002110">
    <property type="entry name" value="Ankyrin_rpt"/>
</dbReference>
<dbReference type="SUPFAM" id="SSF158235">
    <property type="entry name" value="SOCS box-like"/>
    <property type="match status" value="1"/>
</dbReference>
<dbReference type="AlphaFoldDB" id="A0A9U8EDD6"/>
<dbReference type="Proteomes" id="UP001165740">
    <property type="component" value="Chromosome 12"/>
</dbReference>
<dbReference type="OMA" id="YIHETAR"/>
<dbReference type="OrthoDB" id="10251692at2759"/>
<dbReference type="InterPro" id="IPR001496">
    <property type="entry name" value="SOCS_box"/>
</dbReference>
<dbReference type="SUPFAM" id="SSF48403">
    <property type="entry name" value="Ankyrin repeat"/>
    <property type="match status" value="1"/>
</dbReference>
<evidence type="ECO:0000259" key="4">
    <source>
        <dbReference type="PROSITE" id="PS50225"/>
    </source>
</evidence>
<dbReference type="Gene3D" id="1.10.750.20">
    <property type="entry name" value="SOCS box"/>
    <property type="match status" value="1"/>
</dbReference>
<dbReference type="PANTHER" id="PTHR24198:SF165">
    <property type="entry name" value="ANKYRIN REPEAT-CONTAINING PROTEIN-RELATED"/>
    <property type="match status" value="1"/>
</dbReference>
<feature type="repeat" description="ANK" evidence="3">
    <location>
        <begin position="244"/>
        <end position="276"/>
    </location>
</feature>
<organism evidence="5 7">
    <name type="scientific">Biomphalaria glabrata</name>
    <name type="common">Bloodfluke planorb</name>
    <name type="synonym">Freshwater snail</name>
    <dbReference type="NCBI Taxonomy" id="6526"/>
    <lineage>
        <taxon>Eukaryota</taxon>
        <taxon>Metazoa</taxon>
        <taxon>Spiralia</taxon>
        <taxon>Lophotrochozoa</taxon>
        <taxon>Mollusca</taxon>
        <taxon>Gastropoda</taxon>
        <taxon>Heterobranchia</taxon>
        <taxon>Euthyneura</taxon>
        <taxon>Panpulmonata</taxon>
        <taxon>Hygrophila</taxon>
        <taxon>Lymnaeoidea</taxon>
        <taxon>Planorbidae</taxon>
        <taxon>Biomphalaria</taxon>
    </lineage>
</organism>
<dbReference type="PANTHER" id="PTHR24198">
    <property type="entry name" value="ANKYRIN REPEAT AND PROTEIN KINASE DOMAIN-CONTAINING PROTEIN"/>
    <property type="match status" value="1"/>
</dbReference>
<name>A0A9U8EDD6_BIOGL</name>
<dbReference type="KEGG" id="bgt:106068385"/>
<evidence type="ECO:0000313" key="7">
    <source>
        <dbReference type="RefSeq" id="XP_013083182.2"/>
    </source>
</evidence>
<protein>
    <submittedName>
        <fullName evidence="6 7">Poly [ADP-ribose] polymerase tankyrase-2-like isoform X1</fullName>
    </submittedName>
</protein>
<keyword evidence="5" id="KW-1185">Reference proteome</keyword>
<accession>A0A9U8EDD6</accession>
<evidence type="ECO:0000256" key="2">
    <source>
        <dbReference type="ARBA" id="ARBA00023043"/>
    </source>
</evidence>
<keyword evidence="1" id="KW-0677">Repeat</keyword>
<dbReference type="GeneID" id="106068385"/>
<reference evidence="6 7" key="1">
    <citation type="submission" date="2025-04" db="UniProtKB">
        <authorList>
            <consortium name="RefSeq"/>
        </authorList>
    </citation>
    <scope>IDENTIFICATION</scope>
</reference>
<feature type="domain" description="SOCS box" evidence="4">
    <location>
        <begin position="367"/>
        <end position="410"/>
    </location>
</feature>